<organism evidence="2 3">
    <name type="scientific">Flavobacterium noncentrifugens</name>
    <dbReference type="NCBI Taxonomy" id="1128970"/>
    <lineage>
        <taxon>Bacteria</taxon>
        <taxon>Pseudomonadati</taxon>
        <taxon>Bacteroidota</taxon>
        <taxon>Flavobacteriia</taxon>
        <taxon>Flavobacteriales</taxon>
        <taxon>Flavobacteriaceae</taxon>
        <taxon>Flavobacterium</taxon>
    </lineage>
</organism>
<gene>
    <name evidence="2" type="ORF">SAMN04487935_1242</name>
</gene>
<proteinExistence type="predicted"/>
<accession>A0A1G8V953</accession>
<dbReference type="SUPFAM" id="SSF53448">
    <property type="entry name" value="Nucleotide-diphospho-sugar transferases"/>
    <property type="match status" value="1"/>
</dbReference>
<evidence type="ECO:0000313" key="3">
    <source>
        <dbReference type="Proteomes" id="UP000199580"/>
    </source>
</evidence>
<evidence type="ECO:0000259" key="1">
    <source>
        <dbReference type="Pfam" id="PF00535"/>
    </source>
</evidence>
<dbReference type="Proteomes" id="UP000199580">
    <property type="component" value="Unassembled WGS sequence"/>
</dbReference>
<dbReference type="GO" id="GO:0016758">
    <property type="term" value="F:hexosyltransferase activity"/>
    <property type="evidence" value="ECO:0007669"/>
    <property type="project" value="UniProtKB-ARBA"/>
</dbReference>
<dbReference type="PANTHER" id="PTHR22916:SF3">
    <property type="entry name" value="UDP-GLCNAC:BETAGAL BETA-1,3-N-ACETYLGLUCOSAMINYLTRANSFERASE-LIKE PROTEIN 1"/>
    <property type="match status" value="1"/>
</dbReference>
<keyword evidence="3" id="KW-1185">Reference proteome</keyword>
<dbReference type="Pfam" id="PF00535">
    <property type="entry name" value="Glycos_transf_2"/>
    <property type="match status" value="1"/>
</dbReference>
<dbReference type="AlphaFoldDB" id="A0A1G8V953"/>
<name>A0A1G8V953_9FLAO</name>
<dbReference type="InterPro" id="IPR029044">
    <property type="entry name" value="Nucleotide-diphossugar_trans"/>
</dbReference>
<sequence length="294" mass="33750">MITYGHEKFIEQAINAVLLQECNFDFDLIVCNDKSPDATDAVVKSIIENHPNGNKIKYFSHPENLGMIPNFYFALEKCTGKYIAICDGDDYWTDPLKLQKQVDFLESNPGYIIHSGNAQVETNGMLTTQILGGNDNAVFNITDFYTQNNLVTCTVLFRNIDLKPFQFFSNSFFGDWSLYVYLMKTSGLKAFRENSVFSVYRIQESGATFALQGIKKANLHLQQINLVKRYLGYRHYSTNDKNNINNYLIGKFRILALNKKFMPAVSVIFVNFKHCSYKIPFKKYLSGLKSMVIR</sequence>
<dbReference type="Gene3D" id="3.90.550.10">
    <property type="entry name" value="Spore Coat Polysaccharide Biosynthesis Protein SpsA, Chain A"/>
    <property type="match status" value="1"/>
</dbReference>
<protein>
    <submittedName>
        <fullName evidence="2">Glycosyl transferase family 2</fullName>
    </submittedName>
</protein>
<dbReference type="EMBL" id="FNEZ01000002">
    <property type="protein sequence ID" value="SDJ62622.1"/>
    <property type="molecule type" value="Genomic_DNA"/>
</dbReference>
<dbReference type="STRING" id="1128970.SAMN04487935_1242"/>
<dbReference type="PANTHER" id="PTHR22916">
    <property type="entry name" value="GLYCOSYLTRANSFERASE"/>
    <property type="match status" value="1"/>
</dbReference>
<feature type="domain" description="Glycosyltransferase 2-like" evidence="1">
    <location>
        <begin position="1"/>
        <end position="113"/>
    </location>
</feature>
<reference evidence="2 3" key="1">
    <citation type="submission" date="2016-10" db="EMBL/GenBank/DDBJ databases">
        <authorList>
            <person name="de Groot N.N."/>
        </authorList>
    </citation>
    <scope>NUCLEOTIDE SEQUENCE [LARGE SCALE GENOMIC DNA]</scope>
    <source>
        <strain evidence="2 3">CGMCC 1.10076</strain>
    </source>
</reference>
<keyword evidence="2" id="KW-0808">Transferase</keyword>
<dbReference type="InterPro" id="IPR001173">
    <property type="entry name" value="Glyco_trans_2-like"/>
</dbReference>
<evidence type="ECO:0000313" key="2">
    <source>
        <dbReference type="EMBL" id="SDJ62622.1"/>
    </source>
</evidence>